<dbReference type="PRINTS" id="PR00364">
    <property type="entry name" value="DISEASERSIST"/>
</dbReference>
<proteinExistence type="predicted"/>
<organism evidence="2 3">
    <name type="scientific">Sporothrix eucalyptigena</name>
    <dbReference type="NCBI Taxonomy" id="1812306"/>
    <lineage>
        <taxon>Eukaryota</taxon>
        <taxon>Fungi</taxon>
        <taxon>Dikarya</taxon>
        <taxon>Ascomycota</taxon>
        <taxon>Pezizomycotina</taxon>
        <taxon>Sordariomycetes</taxon>
        <taxon>Sordariomycetidae</taxon>
        <taxon>Ophiostomatales</taxon>
        <taxon>Ophiostomataceae</taxon>
        <taxon>Sporothrix</taxon>
    </lineage>
</organism>
<dbReference type="SUPFAM" id="SSF52540">
    <property type="entry name" value="P-loop containing nucleoside triphosphate hydrolases"/>
    <property type="match status" value="1"/>
</dbReference>
<dbReference type="Gene3D" id="1.25.40.10">
    <property type="entry name" value="Tetratricopeptide repeat domain"/>
    <property type="match status" value="1"/>
</dbReference>
<evidence type="ECO:0000313" key="3">
    <source>
        <dbReference type="Proteomes" id="UP001642482"/>
    </source>
</evidence>
<feature type="domain" description="NB-ARC" evidence="1">
    <location>
        <begin position="5"/>
        <end position="153"/>
    </location>
</feature>
<dbReference type="SUPFAM" id="SSF48452">
    <property type="entry name" value="TPR-like"/>
    <property type="match status" value="1"/>
</dbReference>
<dbReference type="Pfam" id="PF00931">
    <property type="entry name" value="NB-ARC"/>
    <property type="match status" value="1"/>
</dbReference>
<dbReference type="PANTHER" id="PTHR35205:SF1">
    <property type="entry name" value="ZU5 DOMAIN-CONTAINING PROTEIN"/>
    <property type="match status" value="1"/>
</dbReference>
<dbReference type="Proteomes" id="UP001642482">
    <property type="component" value="Unassembled WGS sequence"/>
</dbReference>
<gene>
    <name evidence="2" type="ORF">SEUCBS140593_008149</name>
</gene>
<protein>
    <recommendedName>
        <fullName evidence="1">NB-ARC domain-containing protein</fullName>
    </recommendedName>
</protein>
<comment type="caution">
    <text evidence="2">The sequence shown here is derived from an EMBL/GenBank/DDBJ whole genome shotgun (WGS) entry which is preliminary data.</text>
</comment>
<dbReference type="EMBL" id="CAWUHD010000108">
    <property type="protein sequence ID" value="CAK7232107.1"/>
    <property type="molecule type" value="Genomic_DNA"/>
</dbReference>
<evidence type="ECO:0000259" key="1">
    <source>
        <dbReference type="Pfam" id="PF00931"/>
    </source>
</evidence>
<evidence type="ECO:0000313" key="2">
    <source>
        <dbReference type="EMBL" id="CAK7232107.1"/>
    </source>
</evidence>
<dbReference type="InterPro" id="IPR002182">
    <property type="entry name" value="NB-ARC"/>
</dbReference>
<sequence length="746" mass="84513">MHMGDKIDNHFQDKSVDMHVVGIYGPIGVGKSYVALQFLYQSDGLFEYRFWVNAGTDNSLRKSMEDVAKHLGISKILLAGGNYSPDDIRVKLQVKKRWLLVFDNVQSIEAIRSYWPHRYSSDCCIVLTSRDKMKNRPSELISQTIDVDCFSETGAAFWLLRRLDNHHENDAAETGRALDVVRMFGCLPLALDYVVSYINGYYKTLQMFLDEVRADENPFVAHCVSVTSSLYGQSAQAAYKAQYECLSSQAKDVLNTIAFLDPDSIPLILIGQDPGLAEFIHMNNAYGKGPADEYYCPENPKPGLAEIRRVLPVLRQRSHVQKAVNELLSQSLVEKHTKYGQAAPGVGVVLRVNRLMQWLRRYEMRLTPDHQISVFCNAVNCIWQCYPPMNDSHSLAHNWTSCAQYTPHVLSAFHCYKNRQDSGLVAPWMLYALVTTCGYYFLETGQTGTALPLLEALTTFKQKIQNLPGLVFGLNHRHLATLYRIQRRPIDAETFSGHALDHTFYTRSKPAHRQCQAAAMAFRIGYLKSGAENALDQCIQLHTAANELVANCVSSAYTKLLIGSQMAAAYLRWGKTEEAYELIQGTVALHAKCDRDTPCLLDTIYIYGNVQWARGQQDHSYSLHQECLQRRITLLGRHHYATGVSYHKTGYAAYRLKHVQEAIDHLTKAEKVFRNNTDDWALWPRTCLLLGRILVETGKATNTNDNVASGEKYISHARVVIEGKRMNAPDINNDDEVNNMVLEEYR</sequence>
<dbReference type="PANTHER" id="PTHR35205">
    <property type="entry name" value="NB-ARC AND TPR DOMAIN PROTEIN"/>
    <property type="match status" value="1"/>
</dbReference>
<keyword evidence="3" id="KW-1185">Reference proteome</keyword>
<name>A0ABP0CJ28_9PEZI</name>
<dbReference type="InterPro" id="IPR027417">
    <property type="entry name" value="P-loop_NTPase"/>
</dbReference>
<dbReference type="InterPro" id="IPR011990">
    <property type="entry name" value="TPR-like_helical_dom_sf"/>
</dbReference>
<dbReference type="Gene3D" id="3.40.50.300">
    <property type="entry name" value="P-loop containing nucleotide triphosphate hydrolases"/>
    <property type="match status" value="1"/>
</dbReference>
<reference evidence="2 3" key="1">
    <citation type="submission" date="2024-01" db="EMBL/GenBank/DDBJ databases">
        <authorList>
            <person name="Allen C."/>
            <person name="Tagirdzhanova G."/>
        </authorList>
    </citation>
    <scope>NUCLEOTIDE SEQUENCE [LARGE SCALE GENOMIC DNA]</scope>
</reference>
<accession>A0ABP0CJ28</accession>